<sequence>MKDVVDPHLRDQQAGFRKGRSCTDQIASHRIILEQSLERNSSLYINFVDYEKAFDSVDRKSLWRLLRLYGVPEKTTNSIRNSYEGMTRRNQVTDAFHVKTGTVQHNSQASSAVWGRNLEDYPFNNEPATDVHQWVPQDNFKDQVARKDQQPRAVAANEENASRARDPSETKGMGWAHTEETRLQHHEAALTWNPQGKRKRGRPRNTWRRDLEADTKRLGHTWKQMESLAGDRDAWRTLGGLCLTRGSQA</sequence>
<evidence type="ECO:0000313" key="3">
    <source>
        <dbReference type="EMBL" id="KAK3703353.1"/>
    </source>
</evidence>
<keyword evidence="4" id="KW-1185">Reference proteome</keyword>
<gene>
    <name evidence="3" type="ORF">RRG08_011219</name>
</gene>
<feature type="compositionally biased region" description="Basic residues" evidence="1">
    <location>
        <begin position="196"/>
        <end position="206"/>
    </location>
</feature>
<dbReference type="InterPro" id="IPR000477">
    <property type="entry name" value="RT_dom"/>
</dbReference>
<dbReference type="AlphaFoldDB" id="A0AAE0XRR7"/>
<feature type="region of interest" description="Disordered" evidence="1">
    <location>
        <begin position="189"/>
        <end position="209"/>
    </location>
</feature>
<name>A0AAE0XRR7_9GAST</name>
<protein>
    <recommendedName>
        <fullName evidence="2">Reverse transcriptase domain-containing protein</fullName>
    </recommendedName>
</protein>
<dbReference type="Proteomes" id="UP001283361">
    <property type="component" value="Unassembled WGS sequence"/>
</dbReference>
<dbReference type="EMBL" id="JAWDGP010007838">
    <property type="protein sequence ID" value="KAK3703353.1"/>
    <property type="molecule type" value="Genomic_DNA"/>
</dbReference>
<accession>A0AAE0XRR7</accession>
<proteinExistence type="predicted"/>
<feature type="domain" description="Reverse transcriptase" evidence="2">
    <location>
        <begin position="4"/>
        <end position="87"/>
    </location>
</feature>
<feature type="region of interest" description="Disordered" evidence="1">
    <location>
        <begin position="143"/>
        <end position="173"/>
    </location>
</feature>
<reference evidence="3" key="1">
    <citation type="journal article" date="2023" name="G3 (Bethesda)">
        <title>A reference genome for the long-term kleptoplast-retaining sea slug Elysia crispata morphotype clarki.</title>
        <authorList>
            <person name="Eastman K.E."/>
            <person name="Pendleton A.L."/>
            <person name="Shaikh M.A."/>
            <person name="Suttiyut T."/>
            <person name="Ogas R."/>
            <person name="Tomko P."/>
            <person name="Gavelis G."/>
            <person name="Widhalm J.R."/>
            <person name="Wisecaver J.H."/>
        </authorList>
    </citation>
    <scope>NUCLEOTIDE SEQUENCE</scope>
    <source>
        <strain evidence="3">ECLA1</strain>
    </source>
</reference>
<evidence type="ECO:0000313" key="4">
    <source>
        <dbReference type="Proteomes" id="UP001283361"/>
    </source>
</evidence>
<comment type="caution">
    <text evidence="3">The sequence shown here is derived from an EMBL/GenBank/DDBJ whole genome shotgun (WGS) entry which is preliminary data.</text>
</comment>
<dbReference type="PANTHER" id="PTHR47027:SF20">
    <property type="entry name" value="REVERSE TRANSCRIPTASE-LIKE PROTEIN WITH RNA-DIRECTED DNA POLYMERASE DOMAIN"/>
    <property type="match status" value="1"/>
</dbReference>
<feature type="compositionally biased region" description="Basic and acidic residues" evidence="1">
    <location>
        <begin position="160"/>
        <end position="169"/>
    </location>
</feature>
<evidence type="ECO:0000256" key="1">
    <source>
        <dbReference type="SAM" id="MobiDB-lite"/>
    </source>
</evidence>
<evidence type="ECO:0000259" key="2">
    <source>
        <dbReference type="Pfam" id="PF00078"/>
    </source>
</evidence>
<dbReference type="PANTHER" id="PTHR47027">
    <property type="entry name" value="REVERSE TRANSCRIPTASE DOMAIN-CONTAINING PROTEIN"/>
    <property type="match status" value="1"/>
</dbReference>
<dbReference type="Pfam" id="PF00078">
    <property type="entry name" value="RVT_1"/>
    <property type="match status" value="1"/>
</dbReference>
<organism evidence="3 4">
    <name type="scientific">Elysia crispata</name>
    <name type="common">lettuce slug</name>
    <dbReference type="NCBI Taxonomy" id="231223"/>
    <lineage>
        <taxon>Eukaryota</taxon>
        <taxon>Metazoa</taxon>
        <taxon>Spiralia</taxon>
        <taxon>Lophotrochozoa</taxon>
        <taxon>Mollusca</taxon>
        <taxon>Gastropoda</taxon>
        <taxon>Heterobranchia</taxon>
        <taxon>Euthyneura</taxon>
        <taxon>Panpulmonata</taxon>
        <taxon>Sacoglossa</taxon>
        <taxon>Placobranchoidea</taxon>
        <taxon>Plakobranchidae</taxon>
        <taxon>Elysia</taxon>
    </lineage>
</organism>